<dbReference type="Pfam" id="PF06144">
    <property type="entry name" value="DNA_pol3_delta"/>
    <property type="match status" value="1"/>
</dbReference>
<dbReference type="Gene3D" id="1.10.8.60">
    <property type="match status" value="1"/>
</dbReference>
<name>A0A3N2DG15_9GAMM</name>
<evidence type="ECO:0000256" key="1">
    <source>
        <dbReference type="ARBA" id="ARBA00012417"/>
    </source>
</evidence>
<evidence type="ECO:0000256" key="6">
    <source>
        <dbReference type="ARBA" id="ARBA00022932"/>
    </source>
</evidence>
<evidence type="ECO:0000313" key="12">
    <source>
        <dbReference type="EMBL" id="ROR98737.1"/>
    </source>
</evidence>
<dbReference type="CDD" id="cd18138">
    <property type="entry name" value="HLD_clamp_pol_III_delta"/>
    <property type="match status" value="1"/>
</dbReference>
<sequence>MKIRADQLAKSCQKGFSPLYWICGDEPLLVQESCEQLRSIALQQGYDERERYHVESGFNWAEVLTSANSLSLFASRKIIEVRLTKGKLDDKGNKALQSYLENPSPDTILILCSPKLDASASRSKGYKAIEKASVIVPVWPVEGYQLTQWIGQRLQQAGLQAEPDACQLLAERVEGNLLAAVQEIEKLSLLVDEPLITADTVMQVVADNARYTPFNLTDKMLAGQPADSLRVLNGLRAEGSEAILVLWAITREVRLLCQLINSPNLAVSFKQLRVFDRRQPLYKKMLARLNGQRCHAALDNCRRIDNMIKGAEQGNVWDEMALVVLTISGHPLELASN</sequence>
<dbReference type="InterPro" id="IPR008921">
    <property type="entry name" value="DNA_pol3_clamp-load_cplx_C"/>
</dbReference>
<keyword evidence="5" id="KW-0235">DNA replication</keyword>
<evidence type="ECO:0000256" key="3">
    <source>
        <dbReference type="ARBA" id="ARBA00022679"/>
    </source>
</evidence>
<dbReference type="SUPFAM" id="SSF52540">
    <property type="entry name" value="P-loop containing nucleoside triphosphate hydrolases"/>
    <property type="match status" value="1"/>
</dbReference>
<evidence type="ECO:0000256" key="2">
    <source>
        <dbReference type="ARBA" id="ARBA00017703"/>
    </source>
</evidence>
<keyword evidence="13" id="KW-1185">Reference proteome</keyword>
<comment type="catalytic activity">
    <reaction evidence="8">
        <text>DNA(n) + a 2'-deoxyribonucleoside 5'-triphosphate = DNA(n+1) + diphosphate</text>
        <dbReference type="Rhea" id="RHEA:22508"/>
        <dbReference type="Rhea" id="RHEA-COMP:17339"/>
        <dbReference type="Rhea" id="RHEA-COMP:17340"/>
        <dbReference type="ChEBI" id="CHEBI:33019"/>
        <dbReference type="ChEBI" id="CHEBI:61560"/>
        <dbReference type="ChEBI" id="CHEBI:173112"/>
        <dbReference type="EC" id="2.7.7.7"/>
    </reaction>
</comment>
<dbReference type="PANTHER" id="PTHR34388:SF1">
    <property type="entry name" value="DNA POLYMERASE III SUBUNIT DELTA"/>
    <property type="match status" value="1"/>
</dbReference>
<evidence type="ECO:0000256" key="4">
    <source>
        <dbReference type="ARBA" id="ARBA00022695"/>
    </source>
</evidence>
<protein>
    <recommendedName>
        <fullName evidence="2 9">DNA polymerase III subunit delta</fullName>
        <ecNumber evidence="1 9">2.7.7.7</ecNumber>
    </recommendedName>
</protein>
<evidence type="ECO:0000256" key="7">
    <source>
        <dbReference type="ARBA" id="ARBA00034754"/>
    </source>
</evidence>
<reference evidence="12 13" key="1">
    <citation type="submission" date="2018-11" db="EMBL/GenBank/DDBJ databases">
        <title>Genomic Encyclopedia of Type Strains, Phase IV (KMG-IV): sequencing the most valuable type-strain genomes for metagenomic binning, comparative biology and taxonomic classification.</title>
        <authorList>
            <person name="Goeker M."/>
        </authorList>
    </citation>
    <scope>NUCLEOTIDE SEQUENCE [LARGE SCALE GENOMIC DNA]</scope>
    <source>
        <strain evidence="12 13">DSM 100316</strain>
    </source>
</reference>
<dbReference type="GO" id="GO:0009360">
    <property type="term" value="C:DNA polymerase III complex"/>
    <property type="evidence" value="ECO:0007669"/>
    <property type="project" value="UniProtKB-UniRule"/>
</dbReference>
<dbReference type="GO" id="GO:0006261">
    <property type="term" value="P:DNA-templated DNA replication"/>
    <property type="evidence" value="ECO:0007669"/>
    <property type="project" value="TreeGrafter"/>
</dbReference>
<dbReference type="EMBL" id="RKHR01000007">
    <property type="protein sequence ID" value="ROR98737.1"/>
    <property type="molecule type" value="Genomic_DNA"/>
</dbReference>
<keyword evidence="4" id="KW-0548">Nucleotidyltransferase</keyword>
<gene>
    <name evidence="12" type="ORF">EDC56_3473</name>
</gene>
<dbReference type="Gene3D" id="3.40.50.300">
    <property type="entry name" value="P-loop containing nucleotide triphosphate hydrolases"/>
    <property type="match status" value="1"/>
</dbReference>
<dbReference type="PANTHER" id="PTHR34388">
    <property type="entry name" value="DNA POLYMERASE III SUBUNIT DELTA"/>
    <property type="match status" value="1"/>
</dbReference>
<dbReference type="InterPro" id="IPR005790">
    <property type="entry name" value="DNA_polIII_delta"/>
</dbReference>
<dbReference type="EC" id="2.7.7.7" evidence="1 9"/>
<evidence type="ECO:0000256" key="5">
    <source>
        <dbReference type="ARBA" id="ARBA00022705"/>
    </source>
</evidence>
<dbReference type="InterPro" id="IPR010372">
    <property type="entry name" value="DNA_pol3_delta_N"/>
</dbReference>
<dbReference type="SUPFAM" id="SSF48019">
    <property type="entry name" value="post-AAA+ oligomerization domain-like"/>
    <property type="match status" value="1"/>
</dbReference>
<evidence type="ECO:0000313" key="13">
    <source>
        <dbReference type="Proteomes" id="UP000275394"/>
    </source>
</evidence>
<comment type="similarity">
    <text evidence="7">Belongs to the DNA polymerase HolA subunit family.</text>
</comment>
<dbReference type="GO" id="GO:0003677">
    <property type="term" value="F:DNA binding"/>
    <property type="evidence" value="ECO:0007669"/>
    <property type="project" value="InterPro"/>
</dbReference>
<evidence type="ECO:0000259" key="10">
    <source>
        <dbReference type="Pfam" id="PF06144"/>
    </source>
</evidence>
<keyword evidence="3" id="KW-0808">Transferase</keyword>
<dbReference type="Gene3D" id="1.20.272.10">
    <property type="match status" value="1"/>
</dbReference>
<dbReference type="Proteomes" id="UP000275394">
    <property type="component" value="Unassembled WGS sequence"/>
</dbReference>
<evidence type="ECO:0000256" key="9">
    <source>
        <dbReference type="NCBIfam" id="TIGR01128"/>
    </source>
</evidence>
<dbReference type="GO" id="GO:0003887">
    <property type="term" value="F:DNA-directed DNA polymerase activity"/>
    <property type="evidence" value="ECO:0007669"/>
    <property type="project" value="UniProtKB-UniRule"/>
</dbReference>
<dbReference type="InterPro" id="IPR032780">
    <property type="entry name" value="DNA_pol3_delt_C"/>
</dbReference>
<dbReference type="RefSeq" id="WP_123713792.1">
    <property type="nucleotide sequence ID" value="NZ_RKHR01000007.1"/>
</dbReference>
<dbReference type="Pfam" id="PF14840">
    <property type="entry name" value="DNA_pol3_delt_C"/>
    <property type="match status" value="1"/>
</dbReference>
<dbReference type="OrthoDB" id="9770982at2"/>
<accession>A0A3N2DG15</accession>
<dbReference type="NCBIfam" id="TIGR01128">
    <property type="entry name" value="holA"/>
    <property type="match status" value="1"/>
</dbReference>
<dbReference type="AlphaFoldDB" id="A0A3N2DG15"/>
<feature type="domain" description="DNA polymerase III delta N-terminal" evidence="10">
    <location>
        <begin position="20"/>
        <end position="135"/>
    </location>
</feature>
<organism evidence="12 13">
    <name type="scientific">Sinobacterium caligoides</name>
    <dbReference type="NCBI Taxonomy" id="933926"/>
    <lineage>
        <taxon>Bacteria</taxon>
        <taxon>Pseudomonadati</taxon>
        <taxon>Pseudomonadota</taxon>
        <taxon>Gammaproteobacteria</taxon>
        <taxon>Cellvibrionales</taxon>
        <taxon>Spongiibacteraceae</taxon>
        <taxon>Sinobacterium</taxon>
    </lineage>
</organism>
<evidence type="ECO:0000259" key="11">
    <source>
        <dbReference type="Pfam" id="PF14840"/>
    </source>
</evidence>
<keyword evidence="6" id="KW-0239">DNA-directed DNA polymerase</keyword>
<feature type="domain" description="DNA polymerase III subunit delta C-terminal" evidence="11">
    <location>
        <begin position="213"/>
        <end position="332"/>
    </location>
</feature>
<dbReference type="InterPro" id="IPR027417">
    <property type="entry name" value="P-loop_NTPase"/>
</dbReference>
<comment type="caution">
    <text evidence="12">The sequence shown here is derived from an EMBL/GenBank/DDBJ whole genome shotgun (WGS) entry which is preliminary data.</text>
</comment>
<evidence type="ECO:0000256" key="8">
    <source>
        <dbReference type="ARBA" id="ARBA00049244"/>
    </source>
</evidence>
<proteinExistence type="inferred from homology"/>